<evidence type="ECO:0000313" key="2">
    <source>
        <dbReference type="EMBL" id="KAF1749919.1"/>
    </source>
</evidence>
<dbReference type="RefSeq" id="XP_053580427.1">
    <property type="nucleotide sequence ID" value="XM_053731514.1"/>
</dbReference>
<proteinExistence type="predicted"/>
<dbReference type="KEGG" id="crq:GCK72_016464"/>
<feature type="region of interest" description="Disordered" evidence="1">
    <location>
        <begin position="83"/>
        <end position="109"/>
    </location>
</feature>
<accession>A0A6A5G5Z5</accession>
<protein>
    <submittedName>
        <fullName evidence="2">Uncharacterized protein</fullName>
    </submittedName>
</protein>
<evidence type="ECO:0000313" key="3">
    <source>
        <dbReference type="Proteomes" id="UP000483820"/>
    </source>
</evidence>
<sequence>MPPTDHSYRMHIDRMGSADCDCCCGGAADALEADEAAPPPSPVREVPSFTTTPILDPCCCSDGLLVAIDDTEAIEGVAPASADTLNIGSRDSSAIDNRPSCADCDTPTS</sequence>
<dbReference type="Proteomes" id="UP000483820">
    <property type="component" value="Chromosome V"/>
</dbReference>
<organism evidence="2 3">
    <name type="scientific">Caenorhabditis remanei</name>
    <name type="common">Caenorhabditis vulgaris</name>
    <dbReference type="NCBI Taxonomy" id="31234"/>
    <lineage>
        <taxon>Eukaryota</taxon>
        <taxon>Metazoa</taxon>
        <taxon>Ecdysozoa</taxon>
        <taxon>Nematoda</taxon>
        <taxon>Chromadorea</taxon>
        <taxon>Rhabditida</taxon>
        <taxon>Rhabditina</taxon>
        <taxon>Rhabditomorpha</taxon>
        <taxon>Rhabditoidea</taxon>
        <taxon>Rhabditidae</taxon>
        <taxon>Peloderinae</taxon>
        <taxon>Caenorhabditis</taxon>
    </lineage>
</organism>
<evidence type="ECO:0000256" key="1">
    <source>
        <dbReference type="SAM" id="MobiDB-lite"/>
    </source>
</evidence>
<feature type="compositionally biased region" description="Polar residues" evidence="1">
    <location>
        <begin position="83"/>
        <end position="95"/>
    </location>
</feature>
<name>A0A6A5G5Z5_CAERE</name>
<reference evidence="2 3" key="1">
    <citation type="submission" date="2019-12" db="EMBL/GenBank/DDBJ databases">
        <title>Chromosome-level assembly of the Caenorhabditis remanei genome.</title>
        <authorList>
            <person name="Teterina A.A."/>
            <person name="Willis J.H."/>
            <person name="Phillips P.C."/>
        </authorList>
    </citation>
    <scope>NUCLEOTIDE SEQUENCE [LARGE SCALE GENOMIC DNA]</scope>
    <source>
        <strain evidence="2 3">PX506</strain>
        <tissue evidence="2">Whole organism</tissue>
    </source>
</reference>
<comment type="caution">
    <text evidence="2">The sequence shown here is derived from an EMBL/GenBank/DDBJ whole genome shotgun (WGS) entry which is preliminary data.</text>
</comment>
<dbReference type="EMBL" id="WUAV01000005">
    <property type="protein sequence ID" value="KAF1749919.1"/>
    <property type="molecule type" value="Genomic_DNA"/>
</dbReference>
<dbReference type="GeneID" id="78776334"/>
<dbReference type="AlphaFoldDB" id="A0A6A5G5Z5"/>
<gene>
    <name evidence="2" type="ORF">GCK72_016464</name>
</gene>
<dbReference type="CTD" id="78776334"/>